<keyword evidence="4" id="KW-0238">DNA-binding</keyword>
<dbReference type="EMBL" id="LVXG01000012">
    <property type="protein sequence ID" value="OQP50784.1"/>
    <property type="molecule type" value="Genomic_DNA"/>
</dbReference>
<sequence>MKDTLTIAPGMTADRKRNITQVITDYSKRLMGFIRKRVNNEADAEDILQDVFYQFVGNTQPIEQMTAWLFTVARNKIIDRQRKKKPEALEDLFGEEESEEGGLNWTEFLFDASDNPEKDYLRTLFWEELNTALSELPEEQRQVFILNELEGVPFKEIAERTGETVNTLLSRKRYAVLHLRNRLSVLKDELLNY</sequence>
<protein>
    <submittedName>
        <fullName evidence="8">RNA polymerase subunit sigma-24</fullName>
    </submittedName>
</protein>
<dbReference type="STRING" id="354355.SAMN05660816_00378"/>
<evidence type="ECO:0000313" key="9">
    <source>
        <dbReference type="Proteomes" id="UP000192610"/>
    </source>
</evidence>
<dbReference type="InterPro" id="IPR036388">
    <property type="entry name" value="WH-like_DNA-bd_sf"/>
</dbReference>
<dbReference type="AlphaFoldDB" id="A0A1V9EXZ5"/>
<feature type="domain" description="RNA polymerase sigma-70 region 2" evidence="6">
    <location>
        <begin position="23"/>
        <end position="85"/>
    </location>
</feature>
<dbReference type="Proteomes" id="UP000192610">
    <property type="component" value="Unassembled WGS sequence"/>
</dbReference>
<keyword evidence="2" id="KW-0805">Transcription regulation</keyword>
<evidence type="ECO:0000259" key="7">
    <source>
        <dbReference type="Pfam" id="PF08281"/>
    </source>
</evidence>
<accession>A0A1V9EXZ5</accession>
<comment type="caution">
    <text evidence="8">The sequence shown here is derived from an EMBL/GenBank/DDBJ whole genome shotgun (WGS) entry which is preliminary data.</text>
</comment>
<dbReference type="Pfam" id="PF08281">
    <property type="entry name" value="Sigma70_r4_2"/>
    <property type="match status" value="1"/>
</dbReference>
<dbReference type="GO" id="GO:0006352">
    <property type="term" value="P:DNA-templated transcription initiation"/>
    <property type="evidence" value="ECO:0007669"/>
    <property type="project" value="InterPro"/>
</dbReference>
<reference evidence="9" key="1">
    <citation type="submission" date="2016-04" db="EMBL/GenBank/DDBJ databases">
        <authorList>
            <person name="Chen L."/>
            <person name="Zhuang W."/>
            <person name="Wang G."/>
        </authorList>
    </citation>
    <scope>NUCLEOTIDE SEQUENCE [LARGE SCALE GENOMIC DNA]</scope>
    <source>
        <strain evidence="9">17621</strain>
    </source>
</reference>
<evidence type="ECO:0000259" key="6">
    <source>
        <dbReference type="Pfam" id="PF04542"/>
    </source>
</evidence>
<dbReference type="InterPro" id="IPR013249">
    <property type="entry name" value="RNA_pol_sigma70_r4_t2"/>
</dbReference>
<dbReference type="Pfam" id="PF04542">
    <property type="entry name" value="Sigma70_r2"/>
    <property type="match status" value="1"/>
</dbReference>
<proteinExistence type="inferred from homology"/>
<evidence type="ECO:0000256" key="4">
    <source>
        <dbReference type="ARBA" id="ARBA00023125"/>
    </source>
</evidence>
<dbReference type="InterPro" id="IPR007627">
    <property type="entry name" value="RNA_pol_sigma70_r2"/>
</dbReference>
<dbReference type="Gene3D" id="1.10.10.10">
    <property type="entry name" value="Winged helix-like DNA-binding domain superfamily/Winged helix DNA-binding domain"/>
    <property type="match status" value="1"/>
</dbReference>
<comment type="similarity">
    <text evidence="1">Belongs to the sigma-70 factor family. ECF subfamily.</text>
</comment>
<feature type="domain" description="RNA polymerase sigma factor 70 region 4 type 2" evidence="7">
    <location>
        <begin position="127"/>
        <end position="168"/>
    </location>
</feature>
<dbReference type="GO" id="GO:0016987">
    <property type="term" value="F:sigma factor activity"/>
    <property type="evidence" value="ECO:0007669"/>
    <property type="project" value="UniProtKB-KW"/>
</dbReference>
<dbReference type="CDD" id="cd06171">
    <property type="entry name" value="Sigma70_r4"/>
    <property type="match status" value="1"/>
</dbReference>
<dbReference type="Gene3D" id="1.10.1740.10">
    <property type="match status" value="1"/>
</dbReference>
<keyword evidence="3" id="KW-0731">Sigma factor</keyword>
<keyword evidence="5" id="KW-0804">Transcription</keyword>
<dbReference type="GO" id="GO:0003677">
    <property type="term" value="F:DNA binding"/>
    <property type="evidence" value="ECO:0007669"/>
    <property type="project" value="UniProtKB-KW"/>
</dbReference>
<dbReference type="InterPro" id="IPR013325">
    <property type="entry name" value="RNA_pol_sigma_r2"/>
</dbReference>
<gene>
    <name evidence="8" type="ORF">A4H97_02830</name>
</gene>
<dbReference type="InterPro" id="IPR013324">
    <property type="entry name" value="RNA_pol_sigma_r3/r4-like"/>
</dbReference>
<dbReference type="InterPro" id="IPR014284">
    <property type="entry name" value="RNA_pol_sigma-70_dom"/>
</dbReference>
<evidence type="ECO:0000313" key="8">
    <source>
        <dbReference type="EMBL" id="OQP50784.1"/>
    </source>
</evidence>
<evidence type="ECO:0000256" key="5">
    <source>
        <dbReference type="ARBA" id="ARBA00023163"/>
    </source>
</evidence>
<dbReference type="PANTHER" id="PTHR43133:SF8">
    <property type="entry name" value="RNA POLYMERASE SIGMA FACTOR HI_1459-RELATED"/>
    <property type="match status" value="1"/>
</dbReference>
<evidence type="ECO:0000256" key="1">
    <source>
        <dbReference type="ARBA" id="ARBA00010641"/>
    </source>
</evidence>
<keyword evidence="9" id="KW-1185">Reference proteome</keyword>
<organism evidence="8 9">
    <name type="scientific">Niastella yeongjuensis</name>
    <dbReference type="NCBI Taxonomy" id="354355"/>
    <lineage>
        <taxon>Bacteria</taxon>
        <taxon>Pseudomonadati</taxon>
        <taxon>Bacteroidota</taxon>
        <taxon>Chitinophagia</taxon>
        <taxon>Chitinophagales</taxon>
        <taxon>Chitinophagaceae</taxon>
        <taxon>Niastella</taxon>
    </lineage>
</organism>
<evidence type="ECO:0000256" key="2">
    <source>
        <dbReference type="ARBA" id="ARBA00023015"/>
    </source>
</evidence>
<dbReference type="NCBIfam" id="TIGR02937">
    <property type="entry name" value="sigma70-ECF"/>
    <property type="match status" value="1"/>
</dbReference>
<dbReference type="SUPFAM" id="SSF88946">
    <property type="entry name" value="Sigma2 domain of RNA polymerase sigma factors"/>
    <property type="match status" value="1"/>
</dbReference>
<dbReference type="InterPro" id="IPR039425">
    <property type="entry name" value="RNA_pol_sigma-70-like"/>
</dbReference>
<dbReference type="OrthoDB" id="9784272at2"/>
<dbReference type="SUPFAM" id="SSF88659">
    <property type="entry name" value="Sigma3 and sigma4 domains of RNA polymerase sigma factors"/>
    <property type="match status" value="1"/>
</dbReference>
<name>A0A1V9EXZ5_9BACT</name>
<evidence type="ECO:0000256" key="3">
    <source>
        <dbReference type="ARBA" id="ARBA00023082"/>
    </source>
</evidence>
<dbReference type="PANTHER" id="PTHR43133">
    <property type="entry name" value="RNA POLYMERASE ECF-TYPE SIGMA FACTO"/>
    <property type="match status" value="1"/>
</dbReference>
<dbReference type="RefSeq" id="WP_081199185.1">
    <property type="nucleotide sequence ID" value="NZ_FOCZ01000001.1"/>
</dbReference>